<gene>
    <name evidence="1" type="ORF">SEMRO_622_G177050.1</name>
</gene>
<accession>A0A9N8HH92</accession>
<evidence type="ECO:0000313" key="1">
    <source>
        <dbReference type="EMBL" id="CAB9513941.1"/>
    </source>
</evidence>
<dbReference type="EMBL" id="CAICTM010000621">
    <property type="protein sequence ID" value="CAB9513941.1"/>
    <property type="molecule type" value="Genomic_DNA"/>
</dbReference>
<dbReference type="Proteomes" id="UP001153069">
    <property type="component" value="Unassembled WGS sequence"/>
</dbReference>
<evidence type="ECO:0000313" key="2">
    <source>
        <dbReference type="Proteomes" id="UP001153069"/>
    </source>
</evidence>
<organism evidence="1 2">
    <name type="scientific">Seminavis robusta</name>
    <dbReference type="NCBI Taxonomy" id="568900"/>
    <lineage>
        <taxon>Eukaryota</taxon>
        <taxon>Sar</taxon>
        <taxon>Stramenopiles</taxon>
        <taxon>Ochrophyta</taxon>
        <taxon>Bacillariophyta</taxon>
        <taxon>Bacillariophyceae</taxon>
        <taxon>Bacillariophycidae</taxon>
        <taxon>Naviculales</taxon>
        <taxon>Naviculaceae</taxon>
        <taxon>Seminavis</taxon>
    </lineage>
</organism>
<dbReference type="OrthoDB" id="48417at2759"/>
<comment type="caution">
    <text evidence="1">The sequence shown here is derived from an EMBL/GenBank/DDBJ whole genome shotgun (WGS) entry which is preliminary data.</text>
</comment>
<proteinExistence type="predicted"/>
<dbReference type="AlphaFoldDB" id="A0A9N8HH92"/>
<name>A0A9N8HH92_9STRA</name>
<sequence>MMPMIHHLRRATTSTRLGLQDVVAGRSAAIRHVSTRKTADTMKYIYVHPLSQLVLECLQNDYSDWLVQKQLHANTLRLHRDGTFEIKFPKDKHTVTPNKNDESAVRIWTSFDNDSKQHWLSVSLQHGSKLQGRYMLQDNLSSGWTGNNKRRSLPERIQTAVEEMVEAIDDTERKQKQAGLRRN</sequence>
<keyword evidence="2" id="KW-1185">Reference proteome</keyword>
<protein>
    <submittedName>
        <fullName evidence="1">DIS3 mitotic control homolog</fullName>
    </submittedName>
</protein>
<reference evidence="1" key="1">
    <citation type="submission" date="2020-06" db="EMBL/GenBank/DDBJ databases">
        <authorList>
            <consortium name="Plant Systems Biology data submission"/>
        </authorList>
    </citation>
    <scope>NUCLEOTIDE SEQUENCE</scope>
    <source>
        <strain evidence="1">D6</strain>
    </source>
</reference>